<dbReference type="OrthoDB" id="2127281at2759"/>
<gene>
    <name evidence="8" type="ORF">ANCDUO_13195</name>
</gene>
<evidence type="ECO:0000256" key="7">
    <source>
        <dbReference type="SAM" id="Phobius"/>
    </source>
</evidence>
<protein>
    <recommendedName>
        <fullName evidence="10">Sodium/calcium exchanger membrane region domain-containing protein</fullName>
    </recommendedName>
</protein>
<evidence type="ECO:0000313" key="8">
    <source>
        <dbReference type="EMBL" id="KIH56623.1"/>
    </source>
</evidence>
<dbReference type="GO" id="GO:0008273">
    <property type="term" value="F:calcium, potassium:sodium antiporter activity"/>
    <property type="evidence" value="ECO:0007669"/>
    <property type="project" value="TreeGrafter"/>
</dbReference>
<evidence type="ECO:0000256" key="6">
    <source>
        <dbReference type="ARBA" id="ARBA00023136"/>
    </source>
</evidence>
<name>A0A0C2CJJ1_9BILA</name>
<sequence length="116" mass="13329">LSRQYSYEGVFLLFSLSTVESKVKIQLSITSGEEQPLDLSWPEAPLKRVIFVLLAPITFPLALTLPDVRKPSWRSWFIVTFVGSVLWIALFSYLMVWWANTIGETFAIPTEVSFLW</sequence>
<keyword evidence="3" id="KW-0050">Antiport</keyword>
<evidence type="ECO:0000256" key="1">
    <source>
        <dbReference type="ARBA" id="ARBA00004141"/>
    </source>
</evidence>
<dbReference type="GO" id="GO:0006874">
    <property type="term" value="P:intracellular calcium ion homeostasis"/>
    <property type="evidence" value="ECO:0007669"/>
    <property type="project" value="TreeGrafter"/>
</dbReference>
<evidence type="ECO:0000256" key="4">
    <source>
        <dbReference type="ARBA" id="ARBA00022692"/>
    </source>
</evidence>
<proteinExistence type="inferred from homology"/>
<dbReference type="Proteomes" id="UP000054047">
    <property type="component" value="Unassembled WGS sequence"/>
</dbReference>
<feature type="transmembrane region" description="Helical" evidence="7">
    <location>
        <begin position="77"/>
        <end position="99"/>
    </location>
</feature>
<dbReference type="GO" id="GO:0005886">
    <property type="term" value="C:plasma membrane"/>
    <property type="evidence" value="ECO:0007669"/>
    <property type="project" value="TreeGrafter"/>
</dbReference>
<feature type="transmembrane region" description="Helical" evidence="7">
    <location>
        <begin position="45"/>
        <end position="65"/>
    </location>
</feature>
<organism evidence="8 9">
    <name type="scientific">Ancylostoma duodenale</name>
    <dbReference type="NCBI Taxonomy" id="51022"/>
    <lineage>
        <taxon>Eukaryota</taxon>
        <taxon>Metazoa</taxon>
        <taxon>Ecdysozoa</taxon>
        <taxon>Nematoda</taxon>
        <taxon>Chromadorea</taxon>
        <taxon>Rhabditida</taxon>
        <taxon>Rhabditina</taxon>
        <taxon>Rhabditomorpha</taxon>
        <taxon>Strongyloidea</taxon>
        <taxon>Ancylostomatidae</taxon>
        <taxon>Ancylostomatinae</taxon>
        <taxon>Ancylostoma</taxon>
    </lineage>
</organism>
<dbReference type="GO" id="GO:0005262">
    <property type="term" value="F:calcium channel activity"/>
    <property type="evidence" value="ECO:0007669"/>
    <property type="project" value="TreeGrafter"/>
</dbReference>
<keyword evidence="3" id="KW-0813">Transport</keyword>
<keyword evidence="6 7" id="KW-0472">Membrane</keyword>
<comment type="similarity">
    <text evidence="2">Belongs to the Ca(2+):cation antiporter (CaCA) (TC 2.A.19) family. SLC24A subfamily.</text>
</comment>
<evidence type="ECO:0000256" key="2">
    <source>
        <dbReference type="ARBA" id="ARBA00005364"/>
    </source>
</evidence>
<dbReference type="InterPro" id="IPR004481">
    <property type="entry name" value="K/Na/Ca-exchanger"/>
</dbReference>
<evidence type="ECO:0000256" key="5">
    <source>
        <dbReference type="ARBA" id="ARBA00022989"/>
    </source>
</evidence>
<dbReference type="PANTHER" id="PTHR10846:SF72">
    <property type="entry name" value="SODIUM_POTASSIUM_CALCIUM EXCHANGER NCKX30C"/>
    <property type="match status" value="1"/>
</dbReference>
<evidence type="ECO:0000256" key="3">
    <source>
        <dbReference type="ARBA" id="ARBA00022449"/>
    </source>
</evidence>
<evidence type="ECO:0000313" key="9">
    <source>
        <dbReference type="Proteomes" id="UP000054047"/>
    </source>
</evidence>
<feature type="non-terminal residue" evidence="8">
    <location>
        <position position="1"/>
    </location>
</feature>
<keyword evidence="5 7" id="KW-1133">Transmembrane helix</keyword>
<keyword evidence="4 7" id="KW-0812">Transmembrane</keyword>
<evidence type="ECO:0008006" key="10">
    <source>
        <dbReference type="Google" id="ProtNLM"/>
    </source>
</evidence>
<comment type="subcellular location">
    <subcellularLocation>
        <location evidence="1">Membrane</location>
        <topology evidence="1">Multi-pass membrane protein</topology>
    </subcellularLocation>
</comment>
<dbReference type="PANTHER" id="PTHR10846">
    <property type="entry name" value="SODIUM/POTASSIUM/CALCIUM EXCHANGER"/>
    <property type="match status" value="1"/>
</dbReference>
<keyword evidence="9" id="KW-1185">Reference proteome</keyword>
<accession>A0A0C2CJJ1</accession>
<dbReference type="AlphaFoldDB" id="A0A0C2CJJ1"/>
<reference evidence="8 9" key="1">
    <citation type="submission" date="2013-12" db="EMBL/GenBank/DDBJ databases">
        <title>Draft genome of the parsitic nematode Ancylostoma duodenale.</title>
        <authorList>
            <person name="Mitreva M."/>
        </authorList>
    </citation>
    <scope>NUCLEOTIDE SEQUENCE [LARGE SCALE GENOMIC DNA]</scope>
    <source>
        <strain evidence="8 9">Zhejiang</strain>
    </source>
</reference>
<dbReference type="EMBL" id="KN735468">
    <property type="protein sequence ID" value="KIH56623.1"/>
    <property type="molecule type" value="Genomic_DNA"/>
</dbReference>